<reference evidence="11 12" key="2">
    <citation type="submission" date="2018-11" db="EMBL/GenBank/DDBJ databases">
        <authorList>
            <consortium name="Pathogen Informatics"/>
        </authorList>
    </citation>
    <scope>NUCLEOTIDE SEQUENCE [LARGE SCALE GENOMIC DNA]</scope>
</reference>
<keyword evidence="12" id="KW-1185">Reference proteome</keyword>
<protein>
    <submittedName>
        <fullName evidence="13">Nidogen G2 beta-barrel domain-containing protein</fullName>
    </submittedName>
</protein>
<evidence type="ECO:0000256" key="5">
    <source>
        <dbReference type="ARBA" id="ARBA00022837"/>
    </source>
</evidence>
<evidence type="ECO:0000259" key="9">
    <source>
        <dbReference type="PROSITE" id="PS50993"/>
    </source>
</evidence>
<keyword evidence="5" id="KW-0106">Calcium</keyword>
<dbReference type="Pfam" id="PF07474">
    <property type="entry name" value="G2F"/>
    <property type="match status" value="1"/>
</dbReference>
<evidence type="ECO:0000256" key="7">
    <source>
        <dbReference type="SAM" id="MobiDB-lite"/>
    </source>
</evidence>
<dbReference type="GO" id="GO:0007160">
    <property type="term" value="P:cell-matrix adhesion"/>
    <property type="evidence" value="ECO:0007669"/>
    <property type="project" value="InterPro"/>
</dbReference>
<evidence type="ECO:0000313" key="13">
    <source>
        <dbReference type="WBParaSite" id="TCLT_0000281801-mRNA-1"/>
    </source>
</evidence>
<dbReference type="InterPro" id="IPR009017">
    <property type="entry name" value="GFP"/>
</dbReference>
<comment type="subcellular location">
    <subcellularLocation>
        <location evidence="1">Secreted</location>
        <location evidence="1">Extracellular space</location>
        <location evidence="1">Extracellular matrix</location>
    </subcellularLocation>
</comment>
<reference evidence="13" key="1">
    <citation type="submission" date="2017-02" db="UniProtKB">
        <authorList>
            <consortium name="WormBaseParasite"/>
        </authorList>
    </citation>
    <scope>IDENTIFICATION</scope>
</reference>
<keyword evidence="3" id="KW-0272">Extracellular matrix</keyword>
<dbReference type="SMART" id="SM00539">
    <property type="entry name" value="NIDO"/>
    <property type="match status" value="1"/>
</dbReference>
<gene>
    <name evidence="11" type="ORF">TCLT_LOCUS2819</name>
</gene>
<dbReference type="OrthoDB" id="9990982at2759"/>
<keyword evidence="6" id="KW-0325">Glycoprotein</keyword>
<organism evidence="13">
    <name type="scientific">Thelazia callipaeda</name>
    <name type="common">Oriental eyeworm</name>
    <name type="synonym">Parasitic nematode</name>
    <dbReference type="NCBI Taxonomy" id="103827"/>
    <lineage>
        <taxon>Eukaryota</taxon>
        <taxon>Metazoa</taxon>
        <taxon>Ecdysozoa</taxon>
        <taxon>Nematoda</taxon>
        <taxon>Chromadorea</taxon>
        <taxon>Rhabditida</taxon>
        <taxon>Spirurina</taxon>
        <taxon>Spiruromorpha</taxon>
        <taxon>Thelazioidea</taxon>
        <taxon>Thelaziidae</taxon>
        <taxon>Thelazia</taxon>
    </lineage>
</organism>
<feature type="chain" id="PRO_5043126290" evidence="8">
    <location>
        <begin position="20"/>
        <end position="687"/>
    </location>
</feature>
<name>A0A0N5CRG8_THECL</name>
<feature type="compositionally biased region" description="Basic and acidic residues" evidence="7">
    <location>
        <begin position="257"/>
        <end position="271"/>
    </location>
</feature>
<dbReference type="STRING" id="103827.A0A0N5CRG8"/>
<proteinExistence type="predicted"/>
<evidence type="ECO:0000259" key="10">
    <source>
        <dbReference type="PROSITE" id="PS51220"/>
    </source>
</evidence>
<dbReference type="WBParaSite" id="TCLT_0000281801-mRNA-1">
    <property type="protein sequence ID" value="TCLT_0000281801-mRNA-1"/>
    <property type="gene ID" value="TCLT_0000281801"/>
</dbReference>
<evidence type="ECO:0000313" key="12">
    <source>
        <dbReference type="Proteomes" id="UP000276776"/>
    </source>
</evidence>
<dbReference type="InterPro" id="IPR006605">
    <property type="entry name" value="G2_nidogen/fibulin_G2F"/>
</dbReference>
<feature type="signal peptide" evidence="8">
    <location>
        <begin position="1"/>
        <end position="19"/>
    </location>
</feature>
<accession>A0A0N5CRG8</accession>
<dbReference type="SMART" id="SM00682">
    <property type="entry name" value="G2F"/>
    <property type="match status" value="1"/>
</dbReference>
<evidence type="ECO:0000256" key="2">
    <source>
        <dbReference type="ARBA" id="ARBA00022525"/>
    </source>
</evidence>
<dbReference type="Proteomes" id="UP000276776">
    <property type="component" value="Unassembled WGS sequence"/>
</dbReference>
<evidence type="ECO:0000256" key="8">
    <source>
        <dbReference type="SAM" id="SignalP"/>
    </source>
</evidence>
<keyword evidence="4 8" id="KW-0732">Signal</keyword>
<dbReference type="PROSITE" id="PS50993">
    <property type="entry name" value="NIDOGEN_G2"/>
    <property type="match status" value="1"/>
</dbReference>
<dbReference type="AlphaFoldDB" id="A0A0N5CRG8"/>
<feature type="compositionally biased region" description="Acidic residues" evidence="7">
    <location>
        <begin position="239"/>
        <end position="256"/>
    </location>
</feature>
<keyword evidence="2" id="KW-0964">Secreted</keyword>
<dbReference type="Gene3D" id="2.40.155.10">
    <property type="entry name" value="Green fluorescent protein"/>
    <property type="match status" value="1"/>
</dbReference>
<evidence type="ECO:0000256" key="4">
    <source>
        <dbReference type="ARBA" id="ARBA00022729"/>
    </source>
</evidence>
<dbReference type="InterPro" id="IPR003886">
    <property type="entry name" value="NIDO_dom"/>
</dbReference>
<evidence type="ECO:0000256" key="1">
    <source>
        <dbReference type="ARBA" id="ARBA00004498"/>
    </source>
</evidence>
<sequence>MFLLLLLYCITFLKTICLGADLYDFGIDKGDQELPFSKDDYGITLDVPIIYFEESQNELFISSSGAVTFGKSVDMSRITNLDDEKISAVAIFFVPTESGKIFYRATSSDETLLRDLSSKIRKNFPNRESSEFTALHAVVITWNDMVGKDSAESSNQFQVMTDGISSYAFLIYNQLDWTGEGGQQAQAGLYFSDGRRETMVNSGTVSIKELVNLSNNQNEGTYIFRISGSSPEDPRGAISEDDYSYNDYEPEYDPDNEENKQQKECPPDPYRDQCPSECQVLTDDRGCSLCVCTRLAFFPFNFHFSDIQNLYFSKIQSNILTYKMNLLMTSTTNKLYFVHYFNLCIDYNPGYCCECLSGYYGNGEECLRNGEPQRINGAFEGVVNGEEIGRAELHTYVMVEEGRSYTALSQIPRHLGPSLLLVNVIGGAMGWLFAKVVSPTSYNGFMLTGGLFNRTVNVRIGDRYAVTIKQQFSGRDIYHYFKAHMFISGTLPKISDKSEVSYDDYEEEYRREGPGFLRSYSSQLVTVKENSEEKQMKLSIDQQISYKECSFKEFTRDSVVVIQVTRPHVVYDAEEHIVRYASANIATKKEADTAVPHSANSDTYSMLEGNRGHEQGRQHQGQVEEQILKNPCETGRHLCKLPNMICTPFERSYHCECVKGYHAERDSTVELGWKCRGRFEFQFEFVY</sequence>
<evidence type="ECO:0000313" key="11">
    <source>
        <dbReference type="EMBL" id="VDM98973.1"/>
    </source>
</evidence>
<feature type="domain" description="Nidogen G2 beta-barrel" evidence="9">
    <location>
        <begin position="371"/>
        <end position="596"/>
    </location>
</feature>
<dbReference type="EMBL" id="UYYF01000721">
    <property type="protein sequence ID" value="VDM98973.1"/>
    <property type="molecule type" value="Genomic_DNA"/>
</dbReference>
<dbReference type="Pfam" id="PF06119">
    <property type="entry name" value="NIDO"/>
    <property type="match status" value="1"/>
</dbReference>
<dbReference type="PANTHER" id="PTHR13802">
    <property type="entry name" value="MUCIN 4-RELATED"/>
    <property type="match status" value="1"/>
</dbReference>
<evidence type="ECO:0000256" key="3">
    <source>
        <dbReference type="ARBA" id="ARBA00022530"/>
    </source>
</evidence>
<feature type="domain" description="NIDO" evidence="10">
    <location>
        <begin position="87"/>
        <end position="229"/>
    </location>
</feature>
<evidence type="ECO:0000256" key="6">
    <source>
        <dbReference type="ARBA" id="ARBA00023180"/>
    </source>
</evidence>
<dbReference type="SUPFAM" id="SSF54511">
    <property type="entry name" value="GFP-like"/>
    <property type="match status" value="1"/>
</dbReference>
<dbReference type="PROSITE" id="PS51220">
    <property type="entry name" value="NIDO"/>
    <property type="match status" value="1"/>
</dbReference>
<dbReference type="OMA" id="IRMTIDQ"/>
<dbReference type="PANTHER" id="PTHR13802:SF65">
    <property type="entry name" value="NIDOGEN"/>
    <property type="match status" value="1"/>
</dbReference>
<feature type="region of interest" description="Disordered" evidence="7">
    <location>
        <begin position="224"/>
        <end position="271"/>
    </location>
</feature>
<dbReference type="InterPro" id="IPR051495">
    <property type="entry name" value="Epithelial_Barrier/Signaling"/>
</dbReference>